<accession>A0AAV5TVM2</accession>
<keyword evidence="1" id="KW-0472">Membrane</keyword>
<evidence type="ECO:0000313" key="3">
    <source>
        <dbReference type="Proteomes" id="UP001432027"/>
    </source>
</evidence>
<proteinExistence type="predicted"/>
<dbReference type="Proteomes" id="UP001432027">
    <property type="component" value="Unassembled WGS sequence"/>
</dbReference>
<feature type="transmembrane region" description="Helical" evidence="1">
    <location>
        <begin position="36"/>
        <end position="57"/>
    </location>
</feature>
<reference evidence="2" key="1">
    <citation type="submission" date="2023-10" db="EMBL/GenBank/DDBJ databases">
        <title>Genome assembly of Pristionchus species.</title>
        <authorList>
            <person name="Yoshida K."/>
            <person name="Sommer R.J."/>
        </authorList>
    </citation>
    <scope>NUCLEOTIDE SEQUENCE</scope>
    <source>
        <strain evidence="2">RS0144</strain>
    </source>
</reference>
<organism evidence="2 3">
    <name type="scientific">Pristionchus entomophagus</name>
    <dbReference type="NCBI Taxonomy" id="358040"/>
    <lineage>
        <taxon>Eukaryota</taxon>
        <taxon>Metazoa</taxon>
        <taxon>Ecdysozoa</taxon>
        <taxon>Nematoda</taxon>
        <taxon>Chromadorea</taxon>
        <taxon>Rhabditida</taxon>
        <taxon>Rhabditina</taxon>
        <taxon>Diplogasteromorpha</taxon>
        <taxon>Diplogasteroidea</taxon>
        <taxon>Neodiplogasteridae</taxon>
        <taxon>Pristionchus</taxon>
    </lineage>
</organism>
<comment type="caution">
    <text evidence="2">The sequence shown here is derived from an EMBL/GenBank/DDBJ whole genome shotgun (WGS) entry which is preliminary data.</text>
</comment>
<keyword evidence="1" id="KW-0812">Transmembrane</keyword>
<protein>
    <recommendedName>
        <fullName evidence="4">G protein-coupled receptor</fullName>
    </recommendedName>
</protein>
<evidence type="ECO:0000256" key="1">
    <source>
        <dbReference type="SAM" id="Phobius"/>
    </source>
</evidence>
<evidence type="ECO:0008006" key="4">
    <source>
        <dbReference type="Google" id="ProtNLM"/>
    </source>
</evidence>
<dbReference type="EMBL" id="BTSX01000005">
    <property type="protein sequence ID" value="GMS98257.1"/>
    <property type="molecule type" value="Genomic_DNA"/>
</dbReference>
<keyword evidence="3" id="KW-1185">Reference proteome</keyword>
<feature type="non-terminal residue" evidence="2">
    <location>
        <position position="93"/>
    </location>
</feature>
<keyword evidence="1" id="KW-1133">Transmembrane helix</keyword>
<gene>
    <name evidence="2" type="ORF">PENTCL1PPCAC_20432</name>
</gene>
<name>A0AAV5TVM2_9BILA</name>
<evidence type="ECO:0000313" key="2">
    <source>
        <dbReference type="EMBL" id="GMS98257.1"/>
    </source>
</evidence>
<sequence>MLRICTILAFCLLFFLAVNLIIVQLRPDTSSLNNQAIKRNIHCAMLMNIALLCMIQLRKITNMRQRQFREIRGDIQMNTTIRVQTKRKRARKN</sequence>
<dbReference type="AlphaFoldDB" id="A0AAV5TVM2"/>